<sequence length="233" mass="27408">MGKERIGRETEMRGIYILVEGVTEEEFVEKVLAPYLIKYEIYDVRPILMQTSPGFKGGDVKYVRYKNNAERLLHSEKDVVVTSLIDFFRLQSDFPNYSQGLTMFDKVERVEFLENEILKDTNHPRFIPYIQLHEFEGLLFSDIEAFNILPELSPDQQKKLKQIVDEYPNPELINDKPETAPSKRLKQIIPTYKKTLHGPYLAEEIGMEQILKQCPRFAVWVNKLILFFEDKKN</sequence>
<comment type="caution">
    <text evidence="1">The sequence shown here is derived from an EMBL/GenBank/DDBJ whole genome shotgun (WGS) entry which is preliminary data.</text>
</comment>
<protein>
    <submittedName>
        <fullName evidence="1">DUF4276 family protein</fullName>
    </submittedName>
</protein>
<dbReference type="Pfam" id="PF14103">
    <property type="entry name" value="DUF4276"/>
    <property type="match status" value="1"/>
</dbReference>
<dbReference type="InterPro" id="IPR025455">
    <property type="entry name" value="DUF4276"/>
</dbReference>
<organism evidence="1 2">
    <name type="scientific">Pedobacter changchengzhani</name>
    <dbReference type="NCBI Taxonomy" id="2529274"/>
    <lineage>
        <taxon>Bacteria</taxon>
        <taxon>Pseudomonadati</taxon>
        <taxon>Bacteroidota</taxon>
        <taxon>Sphingobacteriia</taxon>
        <taxon>Sphingobacteriales</taxon>
        <taxon>Sphingobacteriaceae</taxon>
        <taxon>Pedobacter</taxon>
    </lineage>
</organism>
<proteinExistence type="predicted"/>
<evidence type="ECO:0000313" key="2">
    <source>
        <dbReference type="Proteomes" id="UP000295668"/>
    </source>
</evidence>
<name>A0A4R5MR23_9SPHI</name>
<reference evidence="1 2" key="1">
    <citation type="submission" date="2019-02" db="EMBL/GenBank/DDBJ databases">
        <title>Pedobacter sp. nov., a novel speices isolated from soil of pinguins habitat in Antarcitica.</title>
        <authorList>
            <person name="He R.-H."/>
        </authorList>
    </citation>
    <scope>NUCLEOTIDE SEQUENCE [LARGE SCALE GENOMIC DNA]</scope>
    <source>
        <strain evidence="1 2">E01020</strain>
    </source>
</reference>
<dbReference type="EMBL" id="SJCY01000001">
    <property type="protein sequence ID" value="TDG37819.1"/>
    <property type="molecule type" value="Genomic_DNA"/>
</dbReference>
<evidence type="ECO:0000313" key="1">
    <source>
        <dbReference type="EMBL" id="TDG37819.1"/>
    </source>
</evidence>
<accession>A0A4R5MR23</accession>
<dbReference type="Proteomes" id="UP000295668">
    <property type="component" value="Unassembled WGS sequence"/>
</dbReference>
<gene>
    <name evidence="1" type="ORF">EZJ43_01630</name>
</gene>
<dbReference type="AlphaFoldDB" id="A0A4R5MR23"/>
<dbReference type="OrthoDB" id="9801478at2"/>
<keyword evidence="2" id="KW-1185">Reference proteome</keyword>